<dbReference type="Proteomes" id="UP001158576">
    <property type="component" value="Chromosome 2"/>
</dbReference>
<organism evidence="10 11">
    <name type="scientific">Oikopleura dioica</name>
    <name type="common">Tunicate</name>
    <dbReference type="NCBI Taxonomy" id="34765"/>
    <lineage>
        <taxon>Eukaryota</taxon>
        <taxon>Metazoa</taxon>
        <taxon>Chordata</taxon>
        <taxon>Tunicata</taxon>
        <taxon>Appendicularia</taxon>
        <taxon>Copelata</taxon>
        <taxon>Oikopleuridae</taxon>
        <taxon>Oikopleura</taxon>
    </lineage>
</organism>
<evidence type="ECO:0000256" key="2">
    <source>
        <dbReference type="ARBA" id="ARBA00022448"/>
    </source>
</evidence>
<evidence type="ECO:0000256" key="3">
    <source>
        <dbReference type="ARBA" id="ARBA00022449"/>
    </source>
</evidence>
<gene>
    <name evidence="10" type="ORF">OKIOD_LOCUS12944</name>
</gene>
<feature type="transmembrane region" description="Helical" evidence="8">
    <location>
        <begin position="460"/>
        <end position="477"/>
    </location>
</feature>
<protein>
    <submittedName>
        <fullName evidence="10">Oidioi.mRNA.OKI2018_I69.chr2.g4179.t1.cds</fullName>
    </submittedName>
</protein>
<keyword evidence="4" id="KW-0106">Calcium</keyword>
<feature type="transmembrane region" description="Helical" evidence="8">
    <location>
        <begin position="114"/>
        <end position="136"/>
    </location>
</feature>
<keyword evidence="5 8" id="KW-0812">Transmembrane</keyword>
<keyword evidence="6 8" id="KW-1133">Transmembrane helix</keyword>
<keyword evidence="2" id="KW-0813">Transport</keyword>
<feature type="transmembrane region" description="Helical" evidence="8">
    <location>
        <begin position="535"/>
        <end position="557"/>
    </location>
</feature>
<keyword evidence="7 8" id="KW-0472">Membrane</keyword>
<keyword evidence="11" id="KW-1185">Reference proteome</keyword>
<evidence type="ECO:0000256" key="5">
    <source>
        <dbReference type="ARBA" id="ARBA00022692"/>
    </source>
</evidence>
<feature type="transmembrane region" description="Helical" evidence="8">
    <location>
        <begin position="369"/>
        <end position="385"/>
    </location>
</feature>
<feature type="domain" description="Sodium/calcium exchanger membrane region" evidence="9">
    <location>
        <begin position="80"/>
        <end position="221"/>
    </location>
</feature>
<evidence type="ECO:0000313" key="10">
    <source>
        <dbReference type="EMBL" id="CAG5109664.1"/>
    </source>
</evidence>
<feature type="transmembrane region" description="Helical" evidence="8">
    <location>
        <begin position="397"/>
        <end position="416"/>
    </location>
</feature>
<evidence type="ECO:0000313" key="11">
    <source>
        <dbReference type="Proteomes" id="UP001158576"/>
    </source>
</evidence>
<comment type="subcellular location">
    <subcellularLocation>
        <location evidence="1">Membrane</location>
        <topology evidence="1">Multi-pass membrane protein</topology>
    </subcellularLocation>
</comment>
<keyword evidence="4" id="KW-0109">Calcium transport</keyword>
<evidence type="ECO:0000256" key="4">
    <source>
        <dbReference type="ARBA" id="ARBA00022568"/>
    </source>
</evidence>
<name>A0ABN7SW55_OIKDI</name>
<accession>A0ABN7SW55</accession>
<feature type="transmembrane region" description="Helical" evidence="8">
    <location>
        <begin position="498"/>
        <end position="523"/>
    </location>
</feature>
<keyword evidence="3" id="KW-0050">Antiport</keyword>
<feature type="transmembrane region" description="Helical" evidence="8">
    <location>
        <begin position="428"/>
        <end position="448"/>
    </location>
</feature>
<dbReference type="Pfam" id="PF01699">
    <property type="entry name" value="Na_Ca_ex"/>
    <property type="match status" value="2"/>
</dbReference>
<feature type="transmembrane region" description="Helical" evidence="8">
    <location>
        <begin position="148"/>
        <end position="172"/>
    </location>
</feature>
<feature type="transmembrane region" description="Helical" evidence="8">
    <location>
        <begin position="208"/>
        <end position="229"/>
    </location>
</feature>
<proteinExistence type="predicted"/>
<evidence type="ECO:0000256" key="7">
    <source>
        <dbReference type="ARBA" id="ARBA00023136"/>
    </source>
</evidence>
<evidence type="ECO:0000256" key="1">
    <source>
        <dbReference type="ARBA" id="ARBA00004141"/>
    </source>
</evidence>
<feature type="transmembrane region" description="Helical" evidence="8">
    <location>
        <begin position="184"/>
        <end position="202"/>
    </location>
</feature>
<evidence type="ECO:0000259" key="9">
    <source>
        <dbReference type="Pfam" id="PF01699"/>
    </source>
</evidence>
<dbReference type="EMBL" id="OU015567">
    <property type="protein sequence ID" value="CAG5109664.1"/>
    <property type="molecule type" value="Genomic_DNA"/>
</dbReference>
<dbReference type="InterPro" id="IPR044880">
    <property type="entry name" value="NCX_ion-bd_dom_sf"/>
</dbReference>
<dbReference type="InterPro" id="IPR004837">
    <property type="entry name" value="NaCa_Exmemb"/>
</dbReference>
<evidence type="ECO:0000256" key="6">
    <source>
        <dbReference type="ARBA" id="ARBA00022989"/>
    </source>
</evidence>
<dbReference type="PANTHER" id="PTHR12266">
    <property type="entry name" value="NA+/CA2+ K+ INDEPENDENT EXCHANGER"/>
    <property type="match status" value="1"/>
</dbReference>
<reference evidence="10 11" key="1">
    <citation type="submission" date="2021-04" db="EMBL/GenBank/DDBJ databases">
        <authorList>
            <person name="Bliznina A."/>
        </authorList>
    </citation>
    <scope>NUCLEOTIDE SEQUENCE [LARGE SCALE GENOMIC DNA]</scope>
</reference>
<dbReference type="Gene3D" id="1.20.1420.30">
    <property type="entry name" value="NCX, central ion-binding region"/>
    <property type="match status" value="2"/>
</dbReference>
<feature type="transmembrane region" description="Helical" evidence="8">
    <location>
        <begin position="71"/>
        <end position="93"/>
    </location>
</feature>
<feature type="domain" description="Sodium/calcium exchanger membrane region" evidence="9">
    <location>
        <begin position="434"/>
        <end position="583"/>
    </location>
</feature>
<dbReference type="InterPro" id="IPR051359">
    <property type="entry name" value="CaCA_antiporter"/>
</dbReference>
<keyword evidence="4" id="KW-0406">Ion transport</keyword>
<feature type="transmembrane region" description="Helical" evidence="8">
    <location>
        <begin position="569"/>
        <end position="588"/>
    </location>
</feature>
<dbReference type="PANTHER" id="PTHR12266:SF0">
    <property type="entry name" value="MITOCHONDRIAL SODIUM_CALCIUM EXCHANGER PROTEIN"/>
    <property type="match status" value="1"/>
</dbReference>
<evidence type="ECO:0000256" key="8">
    <source>
        <dbReference type="SAM" id="Phobius"/>
    </source>
</evidence>
<sequence length="590" mass="65288">MTFLQSKPFEDIIYNKEGCKAFHNLSDPSKHCAFSLDETNGCGAVGCFIEYTQKALCHESWTNPETFDGSFIFFNVMYTIWCLYLCFCLGLAADAFFVPTLTKIATQLRLSDSVAGVTLVAFGGGAADIFASIVAFTNPDPEVAKLAIGSLLGAGMFVIMIVAGACMIAVDFTPAARPLLRDMIFYLWSLYWLLHCLWAQKITLFDSIGFLVFYAFYVTMVALGSRYGSKIGLVMKPEKMYPPVEPARNTVMSTRARAISSLSTTNKRNTVQSTAEVGLNPVSGQRARAFSNLSTVENKLEVQAKEEHFVKDLKWYLKQACIPWDPVEFEEFGLGGKIFSICFSPLYLLCKWSIPIVAPNEKDSWNKPLMLIQAVMFPWSFYLLLKQYAEDDFGPLNRAVIPAIISVVLFAFVFLTTMKLPLNKPPKWYFLSTIMGFLGCIVWIYVIATELVGVLTCLGYFWNINNVVMGLSLLSWANSIGDFVADYSLAKAGRARTAIAACFGAPLLNLLVGVGFGCTVTIATSSSKEFIPLDFGPTEVSLVAGGTAILLALLLILPMTNYRTNKMLGIFNMCVYAVFISLCLYYGFQL</sequence>